<evidence type="ECO:0000313" key="2">
    <source>
        <dbReference type="EMBL" id="SON84587.1"/>
    </source>
</evidence>
<dbReference type="GO" id="GO:0006313">
    <property type="term" value="P:DNA transposition"/>
    <property type="evidence" value="ECO:0007669"/>
    <property type="project" value="InterPro"/>
</dbReference>
<comment type="caution">
    <text evidence="2">The sequence shown here is derived from an EMBL/GenBank/DDBJ whole genome shotgun (WGS) entry which is preliminary data.</text>
</comment>
<dbReference type="PANTHER" id="PTHR33609:SF5">
    <property type="entry name" value="LOW CALCIUM RESPONSE LOCUS PROTEIN S"/>
    <property type="match status" value="1"/>
</dbReference>
<gene>
    <name evidence="1" type="ORF">XAP6984_240001</name>
    <name evidence="2" type="ORF">XAP7430_190001</name>
</gene>
<keyword evidence="4" id="KW-1185">Reference proteome</keyword>
<dbReference type="PANTHER" id="PTHR33609">
    <property type="entry name" value="LOW CALCIUM RESPONSE LOCUS PROTEIN S"/>
    <property type="match status" value="1"/>
</dbReference>
<dbReference type="Proteomes" id="UP000234166">
    <property type="component" value="Unassembled WGS sequence"/>
</dbReference>
<reference evidence="3 4" key="1">
    <citation type="submission" date="2017-10" db="EMBL/GenBank/DDBJ databases">
        <authorList>
            <person name="Regsiter A."/>
            <person name="William W."/>
        </authorList>
    </citation>
    <scope>NUCLEOTIDE SEQUENCE [LARGE SCALE GENOMIC DNA]</scope>
    <source>
        <strain evidence="1 4">CFBP6984</strain>
        <strain evidence="2 3">CFBP7430</strain>
    </source>
</reference>
<dbReference type="InterPro" id="IPR052546">
    <property type="entry name" value="Transposase_8_domain"/>
</dbReference>
<name>A0AB38DXQ9_XANCH</name>
<dbReference type="EMBL" id="OCYT01000078">
    <property type="protein sequence ID" value="SON78225.1"/>
    <property type="molecule type" value="Genomic_DNA"/>
</dbReference>
<dbReference type="GO" id="GO:0003677">
    <property type="term" value="F:DNA binding"/>
    <property type="evidence" value="ECO:0007669"/>
    <property type="project" value="InterPro"/>
</dbReference>
<evidence type="ECO:0000313" key="3">
    <source>
        <dbReference type="Proteomes" id="UP000234166"/>
    </source>
</evidence>
<dbReference type="GO" id="GO:0004803">
    <property type="term" value="F:transposase activity"/>
    <property type="evidence" value="ECO:0007669"/>
    <property type="project" value="InterPro"/>
</dbReference>
<organism evidence="2 3">
    <name type="scientific">Xanthomonas campestris pv. phaseoli</name>
    <dbReference type="NCBI Taxonomy" id="317013"/>
    <lineage>
        <taxon>Bacteria</taxon>
        <taxon>Pseudomonadati</taxon>
        <taxon>Pseudomonadota</taxon>
        <taxon>Gammaproteobacteria</taxon>
        <taxon>Lysobacterales</taxon>
        <taxon>Lysobacteraceae</taxon>
        <taxon>Xanthomonas</taxon>
    </lineage>
</organism>
<proteinExistence type="predicted"/>
<sequence>MRNSKFTEPRIVNTLKQIEGDRQVKDVCRELGISDATYYVCRSRYGCMGASDVQG</sequence>
<evidence type="ECO:0000313" key="4">
    <source>
        <dbReference type="Proteomes" id="UP000234181"/>
    </source>
</evidence>
<dbReference type="InterPro" id="IPR002514">
    <property type="entry name" value="Transposase_8"/>
</dbReference>
<evidence type="ECO:0000313" key="1">
    <source>
        <dbReference type="EMBL" id="SON78225.1"/>
    </source>
</evidence>
<dbReference type="Pfam" id="PF01527">
    <property type="entry name" value="HTH_Tnp_1"/>
    <property type="match status" value="1"/>
</dbReference>
<dbReference type="EMBL" id="OCYS01000071">
    <property type="protein sequence ID" value="SON84587.1"/>
    <property type="molecule type" value="Genomic_DNA"/>
</dbReference>
<dbReference type="AlphaFoldDB" id="A0AB38DXQ9"/>
<protein>
    <submittedName>
        <fullName evidence="2">Low calcium response locus protein S</fullName>
    </submittedName>
</protein>
<dbReference type="Proteomes" id="UP000234181">
    <property type="component" value="Unassembled WGS sequence"/>
</dbReference>
<accession>A0AB38DXQ9</accession>